<dbReference type="Proteomes" id="UP000694864">
    <property type="component" value="Chromosome 12"/>
</dbReference>
<proteinExistence type="predicted"/>
<name>A0ABM0UVI3_CAMSA</name>
<dbReference type="GeneID" id="104729682"/>
<gene>
    <name evidence="2" type="primary">LOC104729682</name>
</gene>
<evidence type="ECO:0000313" key="2">
    <source>
        <dbReference type="RefSeq" id="XP_010446955.1"/>
    </source>
</evidence>
<dbReference type="RefSeq" id="XP_010446955.1">
    <property type="nucleotide sequence ID" value="XM_010448653.2"/>
</dbReference>
<evidence type="ECO:0000313" key="1">
    <source>
        <dbReference type="Proteomes" id="UP000694864"/>
    </source>
</evidence>
<protein>
    <submittedName>
        <fullName evidence="2">Uncharacterized protein LOC104729682 isoform X1</fullName>
    </submittedName>
</protein>
<keyword evidence="1" id="KW-1185">Reference proteome</keyword>
<reference evidence="2" key="2">
    <citation type="submission" date="2025-08" db="UniProtKB">
        <authorList>
            <consortium name="RefSeq"/>
        </authorList>
    </citation>
    <scope>IDENTIFICATION</scope>
    <source>
        <tissue evidence="2">Leaf</tissue>
    </source>
</reference>
<organism evidence="1 2">
    <name type="scientific">Camelina sativa</name>
    <name type="common">False flax</name>
    <name type="synonym">Myagrum sativum</name>
    <dbReference type="NCBI Taxonomy" id="90675"/>
    <lineage>
        <taxon>Eukaryota</taxon>
        <taxon>Viridiplantae</taxon>
        <taxon>Streptophyta</taxon>
        <taxon>Embryophyta</taxon>
        <taxon>Tracheophyta</taxon>
        <taxon>Spermatophyta</taxon>
        <taxon>Magnoliopsida</taxon>
        <taxon>eudicotyledons</taxon>
        <taxon>Gunneridae</taxon>
        <taxon>Pentapetalae</taxon>
        <taxon>rosids</taxon>
        <taxon>malvids</taxon>
        <taxon>Brassicales</taxon>
        <taxon>Brassicaceae</taxon>
        <taxon>Camelineae</taxon>
        <taxon>Camelina</taxon>
    </lineage>
</organism>
<accession>A0ABM0UVI3</accession>
<reference evidence="1" key="1">
    <citation type="journal article" date="2014" name="Nat. Commun.">
        <title>The emerging biofuel crop Camelina sativa retains a highly undifferentiated hexaploid genome structure.</title>
        <authorList>
            <person name="Kagale S."/>
            <person name="Koh C."/>
            <person name="Nixon J."/>
            <person name="Bollina V."/>
            <person name="Clarke W.E."/>
            <person name="Tuteja R."/>
            <person name="Spillane C."/>
            <person name="Robinson S.J."/>
            <person name="Links M.G."/>
            <person name="Clarke C."/>
            <person name="Higgins E.E."/>
            <person name="Huebert T."/>
            <person name="Sharpe A.G."/>
            <person name="Parkin I.A."/>
        </authorList>
    </citation>
    <scope>NUCLEOTIDE SEQUENCE [LARGE SCALE GENOMIC DNA]</scope>
    <source>
        <strain evidence="1">cv. DH55</strain>
    </source>
</reference>
<sequence length="101" mass="11101">MMMRFLRSTVANKSCRMGGRLEYRGFSSAAVADVTTTTMGKKIVEYFYKVAFLGGGYVLGGLTSPPVAKRVQEVEESLISDGKFLDEQEAKIKGLPIYPLP</sequence>